<evidence type="ECO:0000256" key="1">
    <source>
        <dbReference type="ARBA" id="ARBA00022441"/>
    </source>
</evidence>
<reference evidence="4 5" key="1">
    <citation type="journal article" date="2012" name="Genome Biol.">
        <title>Genome and low-iron response of an oceanic diatom adapted to chronic iron limitation.</title>
        <authorList>
            <person name="Lommer M."/>
            <person name="Specht M."/>
            <person name="Roy A.S."/>
            <person name="Kraemer L."/>
            <person name="Andreson R."/>
            <person name="Gutowska M.A."/>
            <person name="Wolf J."/>
            <person name="Bergner S.V."/>
            <person name="Schilhabel M.B."/>
            <person name="Klostermeier U.C."/>
            <person name="Beiko R.G."/>
            <person name="Rosenstiel P."/>
            <person name="Hippler M."/>
            <person name="Laroche J."/>
        </authorList>
    </citation>
    <scope>NUCLEOTIDE SEQUENCE [LARGE SCALE GENOMIC DNA]</scope>
    <source>
        <strain evidence="4 5">CCMP1005</strain>
    </source>
</reference>
<accession>K0T3G2</accession>
<dbReference type="PANTHER" id="PTHR24412">
    <property type="entry name" value="KELCH PROTEIN"/>
    <property type="match status" value="1"/>
</dbReference>
<feature type="compositionally biased region" description="Basic and acidic residues" evidence="3">
    <location>
        <begin position="236"/>
        <end position="250"/>
    </location>
</feature>
<dbReference type="Proteomes" id="UP000266841">
    <property type="component" value="Unassembled WGS sequence"/>
</dbReference>
<keyword evidence="1" id="KW-0880">Kelch repeat</keyword>
<dbReference type="AlphaFoldDB" id="K0T3G2"/>
<dbReference type="SMART" id="SM00612">
    <property type="entry name" value="Kelch"/>
    <property type="match status" value="4"/>
</dbReference>
<evidence type="ECO:0000313" key="5">
    <source>
        <dbReference type="Proteomes" id="UP000266841"/>
    </source>
</evidence>
<dbReference type="eggNOG" id="KOG4441">
    <property type="taxonomic scope" value="Eukaryota"/>
</dbReference>
<dbReference type="InterPro" id="IPR006652">
    <property type="entry name" value="Kelch_1"/>
</dbReference>
<evidence type="ECO:0000313" key="4">
    <source>
        <dbReference type="EMBL" id="EJK67926.1"/>
    </source>
</evidence>
<feature type="region of interest" description="Disordered" evidence="3">
    <location>
        <begin position="230"/>
        <end position="256"/>
    </location>
</feature>
<dbReference type="InterPro" id="IPR015915">
    <property type="entry name" value="Kelch-typ_b-propeller"/>
</dbReference>
<feature type="region of interest" description="Disordered" evidence="3">
    <location>
        <begin position="25"/>
        <end position="50"/>
    </location>
</feature>
<dbReference type="SUPFAM" id="SSF117281">
    <property type="entry name" value="Kelch motif"/>
    <property type="match status" value="1"/>
</dbReference>
<proteinExistence type="predicted"/>
<dbReference type="Gene3D" id="2.120.10.80">
    <property type="entry name" value="Kelch-type beta propeller"/>
    <property type="match status" value="1"/>
</dbReference>
<gene>
    <name evidence="4" type="ORF">THAOC_10963</name>
</gene>
<organism evidence="4 5">
    <name type="scientific">Thalassiosira oceanica</name>
    <name type="common">Marine diatom</name>
    <dbReference type="NCBI Taxonomy" id="159749"/>
    <lineage>
        <taxon>Eukaryota</taxon>
        <taxon>Sar</taxon>
        <taxon>Stramenopiles</taxon>
        <taxon>Ochrophyta</taxon>
        <taxon>Bacillariophyta</taxon>
        <taxon>Coscinodiscophyceae</taxon>
        <taxon>Thalassiosirophycidae</taxon>
        <taxon>Thalassiosirales</taxon>
        <taxon>Thalassiosiraceae</taxon>
        <taxon>Thalassiosira</taxon>
    </lineage>
</organism>
<evidence type="ECO:0000256" key="3">
    <source>
        <dbReference type="SAM" id="MobiDB-lite"/>
    </source>
</evidence>
<evidence type="ECO:0000256" key="2">
    <source>
        <dbReference type="ARBA" id="ARBA00022737"/>
    </source>
</evidence>
<feature type="region of interest" description="Disordered" evidence="3">
    <location>
        <begin position="63"/>
        <end position="84"/>
    </location>
</feature>
<comment type="caution">
    <text evidence="4">The sequence shown here is derived from an EMBL/GenBank/DDBJ whole genome shotgun (WGS) entry which is preliminary data.</text>
</comment>
<dbReference type="OrthoDB" id="191114at2759"/>
<dbReference type="PANTHER" id="PTHR24412:SF489">
    <property type="entry name" value="RING FINGER DOMAIN AND KELCH REPEAT-CONTAINING PROTEIN DDB_G0271372"/>
    <property type="match status" value="1"/>
</dbReference>
<keyword evidence="5" id="KW-1185">Reference proteome</keyword>
<dbReference type="Pfam" id="PF01344">
    <property type="entry name" value="Kelch_1"/>
    <property type="match status" value="1"/>
</dbReference>
<name>K0T3G2_THAOC</name>
<dbReference type="EMBL" id="AGNL01012364">
    <property type="protein sequence ID" value="EJK67926.1"/>
    <property type="molecule type" value="Genomic_DNA"/>
</dbReference>
<keyword evidence="2" id="KW-0677">Repeat</keyword>
<protein>
    <submittedName>
        <fullName evidence="4">Uncharacterized protein</fullName>
    </submittedName>
</protein>
<sequence>MPPMPPPPLHRIVWSVAIYGHPGRSRPSAPMKLPHPHTERMQPTAIGGRPRDRQYHQTLVYGGDLTPTTTRRRAGCGRRSESTALEATTAEARVRSSSRGLYNINTTNSACVRASRVHGHRVRVDMTIHFCTSDVLRSVNPSAGRANDDRAPRVIVIVHRDKASLYKSTKKARRTGLRAWSSVVGRPCNVLDAIEIRSPGQKSNSRLQTEFGDGTSLSIVVSTRELTATKYTSGGKEGEDWHDDSGEPGRNHSLHSLRHDDDGLGCNLVFVDVNATLESEPHDCNDGGGSSREQLHFAMLMETIALTASSFRNAVVHARSDVLSKSIASLSKETKVVLADDLKVHIQDSLDGQSRIRRLDAKILSANCPLSTHPARYIEVAEGDDSISLREICRFHNYDSTRGCLRLKRSRCDCCHKTCHRCGTACGSRGFECVRADTDLPSGDASVVFKQDLDGTVTWRHCEHTIGTEMQTPALLVLGGRLRGRTLATCEMLPLESQEGGWVHLPNLQEHRGSHAAASPQGSSLVFVTGGGGVDGNLDSTEVLSRESGGRWWTMKSRLSSPRHAFGAVFVCDDGGSSMIFSVGGWKYGSVSCRSVEKLTLKNDDYESIDRFHSNATWEPCASLLLPRRLHSTAASCDGRYIYVFGGYSTCTGTTKSIERYDIKADTWEEVASLPSLALVQAIAHEDGFLIFPFAIKGSEGPSVLRYIPGIDEGDAFRQVQIPGSGEELRLPVPGWHSFAVTVSKTLNRVYLVGGTIDSKWTE</sequence>